<accession>A0ABP9EXB1</accession>
<sequence length="72" mass="7565">MNRAWGQGIDELEGDLNVSVNMVDRGGFNRPVFGLVDERGSDSGSGREIDTGRGCDDSVIDVAGIVNLVLAA</sequence>
<protein>
    <submittedName>
        <fullName evidence="1">Uncharacterized protein</fullName>
    </submittedName>
</protein>
<evidence type="ECO:0000313" key="1">
    <source>
        <dbReference type="EMBL" id="GAA4888140.1"/>
    </source>
</evidence>
<keyword evidence="2" id="KW-1185">Reference proteome</keyword>
<dbReference type="EMBL" id="BAABJZ010000074">
    <property type="protein sequence ID" value="GAA4888140.1"/>
    <property type="molecule type" value="Genomic_DNA"/>
</dbReference>
<proteinExistence type="predicted"/>
<organism evidence="1 2">
    <name type="scientific">Ferrimonas pelagia</name>
    <dbReference type="NCBI Taxonomy" id="1177826"/>
    <lineage>
        <taxon>Bacteria</taxon>
        <taxon>Pseudomonadati</taxon>
        <taxon>Pseudomonadota</taxon>
        <taxon>Gammaproteobacteria</taxon>
        <taxon>Alteromonadales</taxon>
        <taxon>Ferrimonadaceae</taxon>
        <taxon>Ferrimonas</taxon>
    </lineage>
</organism>
<comment type="caution">
    <text evidence="1">The sequence shown here is derived from an EMBL/GenBank/DDBJ whole genome shotgun (WGS) entry which is preliminary data.</text>
</comment>
<name>A0ABP9EXB1_9GAMM</name>
<gene>
    <name evidence="1" type="ORF">GCM10023333_21920</name>
</gene>
<reference evidence="2" key="1">
    <citation type="journal article" date="2019" name="Int. J. Syst. Evol. Microbiol.">
        <title>The Global Catalogue of Microorganisms (GCM) 10K type strain sequencing project: providing services to taxonomists for standard genome sequencing and annotation.</title>
        <authorList>
            <consortium name="The Broad Institute Genomics Platform"/>
            <consortium name="The Broad Institute Genome Sequencing Center for Infectious Disease"/>
            <person name="Wu L."/>
            <person name="Ma J."/>
        </authorList>
    </citation>
    <scope>NUCLEOTIDE SEQUENCE [LARGE SCALE GENOMIC DNA]</scope>
    <source>
        <strain evidence="2">JCM 18401</strain>
    </source>
</reference>
<evidence type="ECO:0000313" key="2">
    <source>
        <dbReference type="Proteomes" id="UP001499988"/>
    </source>
</evidence>
<dbReference type="Proteomes" id="UP001499988">
    <property type="component" value="Unassembled WGS sequence"/>
</dbReference>
<dbReference type="RefSeq" id="WP_345335432.1">
    <property type="nucleotide sequence ID" value="NZ_BAABJZ010000074.1"/>
</dbReference>